<dbReference type="PANTHER" id="PTHR44846:SF1">
    <property type="entry name" value="MANNOSYL-D-GLYCERATE TRANSPORT_METABOLISM SYSTEM REPRESSOR MNGR-RELATED"/>
    <property type="match status" value="1"/>
</dbReference>
<dbReference type="CDD" id="cd07377">
    <property type="entry name" value="WHTH_GntR"/>
    <property type="match status" value="1"/>
</dbReference>
<evidence type="ECO:0000259" key="4">
    <source>
        <dbReference type="PROSITE" id="PS50949"/>
    </source>
</evidence>
<dbReference type="PANTHER" id="PTHR44846">
    <property type="entry name" value="MANNOSYL-D-GLYCERATE TRANSPORT/METABOLISM SYSTEM REPRESSOR MNGR-RELATED"/>
    <property type="match status" value="1"/>
</dbReference>
<dbReference type="SMART" id="SM00866">
    <property type="entry name" value="UTRA"/>
    <property type="match status" value="1"/>
</dbReference>
<evidence type="ECO:0000256" key="3">
    <source>
        <dbReference type="ARBA" id="ARBA00023163"/>
    </source>
</evidence>
<dbReference type="SUPFAM" id="SSF64288">
    <property type="entry name" value="Chorismate lyase-like"/>
    <property type="match status" value="1"/>
</dbReference>
<dbReference type="PRINTS" id="PR00035">
    <property type="entry name" value="HTHGNTR"/>
</dbReference>
<dbReference type="Gene3D" id="1.10.10.10">
    <property type="entry name" value="Winged helix-like DNA-binding domain superfamily/Winged helix DNA-binding domain"/>
    <property type="match status" value="1"/>
</dbReference>
<evidence type="ECO:0000313" key="6">
    <source>
        <dbReference type="Proteomes" id="UP000215224"/>
    </source>
</evidence>
<dbReference type="Gene3D" id="3.40.1410.10">
    <property type="entry name" value="Chorismate lyase-like"/>
    <property type="match status" value="1"/>
</dbReference>
<feature type="domain" description="HTH gntR-type" evidence="4">
    <location>
        <begin position="8"/>
        <end position="76"/>
    </location>
</feature>
<dbReference type="KEGG" id="bcoh:BC6307_10165"/>
<dbReference type="SMART" id="SM00345">
    <property type="entry name" value="HTH_GNTR"/>
    <property type="match status" value="1"/>
</dbReference>
<keyword evidence="2" id="KW-0238">DNA-binding</keyword>
<dbReference type="EMBL" id="CP018866">
    <property type="protein sequence ID" value="AST91619.1"/>
    <property type="molecule type" value="Genomic_DNA"/>
</dbReference>
<dbReference type="InterPro" id="IPR050679">
    <property type="entry name" value="Bact_HTH_transcr_reg"/>
</dbReference>
<accession>A0A223KQ82</accession>
<sequence>MINKRSPLPIYYQLETYIKNLIESGQLNPGDSLPSEREYAERFEISRMTVRQAINSLVQSGLLYRKKGSGTYVAEKKLEQKLQGLTSFSEDMKNRGMKASSTIIKFEEIEATPLIANELRLKESSKIYEIMRVRHADDEPMAIEINYMSPTIVIGLTEDVLTKSTYAFFEASGLYIEHATQIIETAKATNYQAQLLNINENDSLLLIQRKTYLQDGTPLEFVKSYYRGDRYKFVVTIDRHGKT</sequence>
<dbReference type="SUPFAM" id="SSF46785">
    <property type="entry name" value="Winged helix' DNA-binding domain"/>
    <property type="match status" value="1"/>
</dbReference>
<dbReference type="Pfam" id="PF00392">
    <property type="entry name" value="GntR"/>
    <property type="match status" value="1"/>
</dbReference>
<dbReference type="InterPro" id="IPR036388">
    <property type="entry name" value="WH-like_DNA-bd_sf"/>
</dbReference>
<dbReference type="InterPro" id="IPR000524">
    <property type="entry name" value="Tscrpt_reg_HTH_GntR"/>
</dbReference>
<protein>
    <submittedName>
        <fullName evidence="5">Phosphonate metabolism transcriptional regulator PhnF</fullName>
    </submittedName>
</protein>
<keyword evidence="6" id="KW-1185">Reference proteome</keyword>
<keyword evidence="3" id="KW-0804">Transcription</keyword>
<keyword evidence="1" id="KW-0805">Transcription regulation</keyword>
<proteinExistence type="predicted"/>
<evidence type="ECO:0000256" key="2">
    <source>
        <dbReference type="ARBA" id="ARBA00023125"/>
    </source>
</evidence>
<dbReference type="GO" id="GO:0045892">
    <property type="term" value="P:negative regulation of DNA-templated transcription"/>
    <property type="evidence" value="ECO:0007669"/>
    <property type="project" value="TreeGrafter"/>
</dbReference>
<organism evidence="5 6">
    <name type="scientific">Sutcliffiella cohnii</name>
    <dbReference type="NCBI Taxonomy" id="33932"/>
    <lineage>
        <taxon>Bacteria</taxon>
        <taxon>Bacillati</taxon>
        <taxon>Bacillota</taxon>
        <taxon>Bacilli</taxon>
        <taxon>Bacillales</taxon>
        <taxon>Bacillaceae</taxon>
        <taxon>Sutcliffiella</taxon>
    </lineage>
</organism>
<dbReference type="PROSITE" id="PS50949">
    <property type="entry name" value="HTH_GNTR"/>
    <property type="match status" value="1"/>
</dbReference>
<dbReference type="GO" id="GO:0003677">
    <property type="term" value="F:DNA binding"/>
    <property type="evidence" value="ECO:0007669"/>
    <property type="project" value="UniProtKB-KW"/>
</dbReference>
<dbReference type="Proteomes" id="UP000215224">
    <property type="component" value="Chromosome"/>
</dbReference>
<reference evidence="5 6" key="1">
    <citation type="submission" date="2016-12" db="EMBL/GenBank/DDBJ databases">
        <title>The whole genome sequencing and assembly of Bacillus cohnii DSM 6307T strain.</title>
        <authorList>
            <person name="Lee Y.-J."/>
            <person name="Yi H."/>
            <person name="Bahn Y.-S."/>
            <person name="Kim J.F."/>
            <person name="Lee D.-W."/>
        </authorList>
    </citation>
    <scope>NUCLEOTIDE SEQUENCE [LARGE SCALE GENOMIC DNA]</scope>
    <source>
        <strain evidence="5 6">DSM 6307</strain>
    </source>
</reference>
<dbReference type="STRING" id="1314751.GCA_001591425_03420"/>
<dbReference type="InterPro" id="IPR028978">
    <property type="entry name" value="Chorismate_lyase_/UTRA_dom_sf"/>
</dbReference>
<dbReference type="InterPro" id="IPR036390">
    <property type="entry name" value="WH_DNA-bd_sf"/>
</dbReference>
<dbReference type="FunFam" id="1.10.10.10:FF:000079">
    <property type="entry name" value="GntR family transcriptional regulator"/>
    <property type="match status" value="1"/>
</dbReference>
<name>A0A223KQ82_9BACI</name>
<dbReference type="GO" id="GO:0003700">
    <property type="term" value="F:DNA-binding transcription factor activity"/>
    <property type="evidence" value="ECO:0007669"/>
    <property type="project" value="InterPro"/>
</dbReference>
<evidence type="ECO:0000256" key="1">
    <source>
        <dbReference type="ARBA" id="ARBA00023015"/>
    </source>
</evidence>
<dbReference type="Pfam" id="PF07702">
    <property type="entry name" value="UTRA"/>
    <property type="match status" value="1"/>
</dbReference>
<evidence type="ECO:0000313" key="5">
    <source>
        <dbReference type="EMBL" id="AST91619.1"/>
    </source>
</evidence>
<dbReference type="AlphaFoldDB" id="A0A223KQ82"/>
<gene>
    <name evidence="5" type="ORF">BC6307_10165</name>
</gene>
<dbReference type="InterPro" id="IPR011663">
    <property type="entry name" value="UTRA"/>
</dbReference>
<dbReference type="RefSeq" id="WP_066418872.1">
    <property type="nucleotide sequence ID" value="NZ_CP018866.1"/>
</dbReference>